<comment type="caution">
    <text evidence="1">The sequence shown here is derived from an EMBL/GenBank/DDBJ whole genome shotgun (WGS) entry which is preliminary data.</text>
</comment>
<dbReference type="Proteomes" id="UP000011571">
    <property type="component" value="Unassembled WGS sequence"/>
</dbReference>
<dbReference type="AlphaFoldDB" id="M0H632"/>
<evidence type="ECO:0000313" key="1">
    <source>
        <dbReference type="EMBL" id="ELZ79976.1"/>
    </source>
</evidence>
<dbReference type="EMBL" id="AOLJ01000018">
    <property type="protein sequence ID" value="ELZ79976.1"/>
    <property type="molecule type" value="Genomic_DNA"/>
</dbReference>
<proteinExistence type="predicted"/>
<protein>
    <submittedName>
        <fullName evidence="1">Uncharacterized protein</fullName>
    </submittedName>
</protein>
<reference evidence="1 2" key="1">
    <citation type="journal article" date="2014" name="PLoS Genet.">
        <title>Phylogenetically driven sequencing of extremely halophilic archaea reveals strategies for static and dynamic osmo-response.</title>
        <authorList>
            <person name="Becker E.A."/>
            <person name="Seitzer P.M."/>
            <person name="Tritt A."/>
            <person name="Larsen D."/>
            <person name="Krusor M."/>
            <person name="Yao A.I."/>
            <person name="Wu D."/>
            <person name="Madern D."/>
            <person name="Eisen J.A."/>
            <person name="Darling A.E."/>
            <person name="Facciotti M.T."/>
        </authorList>
    </citation>
    <scope>NUCLEOTIDE SEQUENCE [LARGE SCALE GENOMIC DNA]</scope>
    <source>
        <strain evidence="2">ATCC 33959 / DSM 4427 / JCM 8863 / NBRC 102184 / NCIMB 2188 / Ma 2.38</strain>
    </source>
</reference>
<sequence>MSIAVKPMFCLVLTVAIVSRLLFNSGGALAMVDDEFDRGGGGAASRGVCVSRSEIETYNN</sequence>
<organism evidence="1 2">
    <name type="scientific">Haloferax gibbonsii (strain ATCC 33959 / DSM 4427 / JCM 8863 / NBRC 102184 / NCIMB 2188 / Ma 2.38)</name>
    <dbReference type="NCBI Taxonomy" id="1227459"/>
    <lineage>
        <taxon>Archaea</taxon>
        <taxon>Methanobacteriati</taxon>
        <taxon>Methanobacteriota</taxon>
        <taxon>Stenosarchaea group</taxon>
        <taxon>Halobacteria</taxon>
        <taxon>Halobacteriales</taxon>
        <taxon>Haloferacaceae</taxon>
        <taxon>Haloferax</taxon>
    </lineage>
</organism>
<keyword evidence="2" id="KW-1185">Reference proteome</keyword>
<evidence type="ECO:0000313" key="2">
    <source>
        <dbReference type="Proteomes" id="UP000011571"/>
    </source>
</evidence>
<dbReference type="RefSeq" id="WP_004975987.1">
    <property type="nucleotide sequence ID" value="NZ_AOLJ01000018.1"/>
</dbReference>
<dbReference type="PATRIC" id="fig|1227459.3.peg.2405"/>
<gene>
    <name evidence="1" type="ORF">C454_12268</name>
</gene>
<accession>M0H632</accession>
<name>M0H632_HALGM</name>